<keyword evidence="1" id="KW-1133">Transmembrane helix</keyword>
<accession>A0AB72UIV0</accession>
<protein>
    <recommendedName>
        <fullName evidence="4">Prepilin type IV endopeptidase peptidase domain-containing protein</fullName>
    </recommendedName>
</protein>
<evidence type="ECO:0000313" key="2">
    <source>
        <dbReference type="EMBL" id="AJD54406.1"/>
    </source>
</evidence>
<evidence type="ECO:0000313" key="3">
    <source>
        <dbReference type="Proteomes" id="UP000007127"/>
    </source>
</evidence>
<dbReference type="Proteomes" id="UP000007127">
    <property type="component" value="Plasmid"/>
</dbReference>
<proteinExistence type="predicted"/>
<name>A0AB72UIV0_9PROT</name>
<feature type="transmembrane region" description="Helical" evidence="1">
    <location>
        <begin position="45"/>
        <end position="72"/>
    </location>
</feature>
<evidence type="ECO:0008006" key="4">
    <source>
        <dbReference type="Google" id="ProtNLM"/>
    </source>
</evidence>
<feature type="transmembrane region" description="Helical" evidence="1">
    <location>
        <begin position="92"/>
        <end position="112"/>
    </location>
</feature>
<organism evidence="2 3">
    <name type="scientific">Thalassospira xiamenensis M-5 = DSM 17429</name>
    <dbReference type="NCBI Taxonomy" id="1123366"/>
    <lineage>
        <taxon>Bacteria</taxon>
        <taxon>Pseudomonadati</taxon>
        <taxon>Pseudomonadota</taxon>
        <taxon>Alphaproteobacteria</taxon>
        <taxon>Rhodospirillales</taxon>
        <taxon>Thalassospiraceae</taxon>
        <taxon>Thalassospira</taxon>
    </lineage>
</organism>
<keyword evidence="2" id="KW-0614">Plasmid</keyword>
<gene>
    <name evidence="2" type="ORF">TH3_21668</name>
</gene>
<keyword evidence="1" id="KW-0472">Membrane</keyword>
<dbReference type="EMBL" id="CP004389">
    <property type="protein sequence ID" value="AJD54406.1"/>
    <property type="molecule type" value="Genomic_DNA"/>
</dbReference>
<geneLocation type="plasmid" evidence="3"/>
<sequence length="115" mass="11844">MASITNQPADMFFGFVLGGLAYYLALGFGYEITSDRIIGRGDRDILFAAGATCGASHLLYALLPTMAVYIVIVGAIKKSSARSGNVDDAAGLPLAPGIAASVAIGLIAPEILPHF</sequence>
<evidence type="ECO:0000256" key="1">
    <source>
        <dbReference type="SAM" id="Phobius"/>
    </source>
</evidence>
<feature type="transmembrane region" description="Helical" evidence="1">
    <location>
        <begin position="12"/>
        <end position="33"/>
    </location>
</feature>
<keyword evidence="1" id="KW-0812">Transmembrane</keyword>
<dbReference type="KEGG" id="txi:TH3_21668"/>
<dbReference type="AlphaFoldDB" id="A0AB72UIV0"/>
<reference evidence="2 3" key="1">
    <citation type="journal article" date="2012" name="J. Bacteriol.">
        <title>Genome sequence of Thalassospira xiamenensis type strain M-5.</title>
        <authorList>
            <person name="Lai Q."/>
            <person name="Shao Z."/>
        </authorList>
    </citation>
    <scope>NUCLEOTIDE SEQUENCE [LARGE SCALE GENOMIC DNA]</scope>
    <source>
        <strain evidence="2 3">M-5</strain>
    </source>
</reference>